<dbReference type="AlphaFoldDB" id="A0A9X0B053"/>
<feature type="transmembrane region" description="Helical" evidence="2">
    <location>
        <begin position="230"/>
        <end position="250"/>
    </location>
</feature>
<evidence type="ECO:0000256" key="1">
    <source>
        <dbReference type="SAM" id="MobiDB-lite"/>
    </source>
</evidence>
<sequence length="337" mass="37880">MASSVALDAEADQRNTYSANDRILRWIRTGEHTFKTDYVGSEASGSTIGTEQIQDGSVKKASSALSIHTVKTSSNSSQSDLSEESVDLNPDPKPIELLVGCQDDSLIPSPDQINYTFLKGQNIWGAYVTRAKSLPSGRIPVRSLDPYVLLQYTPPLPQDLPKKRSITGRAIWDVPSPEFSKSWELLEHTDEEDWSPEFVHGIKKTFPLSISKPIECRISTRSDFRPDDEGSNGIAILVALWSYIFCVRFLEMQRRRIRYSTTRLSPVLKQDVKPRPGDIVLYLGCASMDLVRWLCVVLAPGLGWQVTGPLPPWAAHYLKDTRFIIVTDRPFEFLAHE</sequence>
<feature type="region of interest" description="Disordered" evidence="1">
    <location>
        <begin position="69"/>
        <end position="92"/>
    </location>
</feature>
<name>A0A9X0B053_9HELO</name>
<keyword evidence="4" id="KW-1185">Reference proteome</keyword>
<keyword evidence="2" id="KW-0472">Membrane</keyword>
<keyword evidence="2" id="KW-1133">Transmembrane helix</keyword>
<proteinExistence type="predicted"/>
<evidence type="ECO:0000313" key="4">
    <source>
        <dbReference type="Proteomes" id="UP001152300"/>
    </source>
</evidence>
<organism evidence="3 4">
    <name type="scientific">Sclerotinia nivalis</name>
    <dbReference type="NCBI Taxonomy" id="352851"/>
    <lineage>
        <taxon>Eukaryota</taxon>
        <taxon>Fungi</taxon>
        <taxon>Dikarya</taxon>
        <taxon>Ascomycota</taxon>
        <taxon>Pezizomycotina</taxon>
        <taxon>Leotiomycetes</taxon>
        <taxon>Helotiales</taxon>
        <taxon>Sclerotiniaceae</taxon>
        <taxon>Sclerotinia</taxon>
    </lineage>
</organism>
<dbReference type="Proteomes" id="UP001152300">
    <property type="component" value="Unassembled WGS sequence"/>
</dbReference>
<evidence type="ECO:0000313" key="3">
    <source>
        <dbReference type="EMBL" id="KAJ8070588.1"/>
    </source>
</evidence>
<dbReference type="EMBL" id="JAPEIS010000001">
    <property type="protein sequence ID" value="KAJ8070588.1"/>
    <property type="molecule type" value="Genomic_DNA"/>
</dbReference>
<dbReference type="OrthoDB" id="3551851at2759"/>
<gene>
    <name evidence="3" type="ORF">OCU04_000961</name>
</gene>
<reference evidence="3" key="1">
    <citation type="submission" date="2022-11" db="EMBL/GenBank/DDBJ databases">
        <title>Genome Resource of Sclerotinia nivalis Strain SnTB1, a Plant Pathogen Isolated from American Ginseng.</title>
        <authorList>
            <person name="Fan S."/>
        </authorList>
    </citation>
    <scope>NUCLEOTIDE SEQUENCE</scope>
    <source>
        <strain evidence="3">SnTB1</strain>
    </source>
</reference>
<evidence type="ECO:0000256" key="2">
    <source>
        <dbReference type="SAM" id="Phobius"/>
    </source>
</evidence>
<comment type="caution">
    <text evidence="3">The sequence shown here is derived from an EMBL/GenBank/DDBJ whole genome shotgun (WGS) entry which is preliminary data.</text>
</comment>
<accession>A0A9X0B053</accession>
<protein>
    <submittedName>
        <fullName evidence="3">Uncharacterized protein</fullName>
    </submittedName>
</protein>
<keyword evidence="2" id="KW-0812">Transmembrane</keyword>